<dbReference type="Proteomes" id="UP000584867">
    <property type="component" value="Unassembled WGS sequence"/>
</dbReference>
<name>A0A7W7ZV13_9BACT</name>
<feature type="compositionally biased region" description="Polar residues" evidence="1">
    <location>
        <begin position="72"/>
        <end position="84"/>
    </location>
</feature>
<sequence>MPGFEKVDVDDVVVRMLAGTVPMKLRVSKVTNQVITCGDWEFDRATGAEIDELLGWGPPPLTTGSYLDPSKTELSNPTANSREN</sequence>
<comment type="caution">
    <text evidence="2">The sequence shown here is derived from an EMBL/GenBank/DDBJ whole genome shotgun (WGS) entry which is preliminary data.</text>
</comment>
<organism evidence="2 3">
    <name type="scientific">Granulicella mallensis</name>
    <dbReference type="NCBI Taxonomy" id="940614"/>
    <lineage>
        <taxon>Bacteria</taxon>
        <taxon>Pseudomonadati</taxon>
        <taxon>Acidobacteriota</taxon>
        <taxon>Terriglobia</taxon>
        <taxon>Terriglobales</taxon>
        <taxon>Acidobacteriaceae</taxon>
        <taxon>Granulicella</taxon>
    </lineage>
</organism>
<accession>A0A7W7ZV13</accession>
<gene>
    <name evidence="2" type="ORF">HDF15_005017</name>
</gene>
<dbReference type="RefSeq" id="WP_184260567.1">
    <property type="nucleotide sequence ID" value="NZ_JACHIO010000031.1"/>
</dbReference>
<dbReference type="EMBL" id="JACHIO010000031">
    <property type="protein sequence ID" value="MBB5066636.1"/>
    <property type="molecule type" value="Genomic_DNA"/>
</dbReference>
<proteinExistence type="predicted"/>
<feature type="region of interest" description="Disordered" evidence="1">
    <location>
        <begin position="61"/>
        <end position="84"/>
    </location>
</feature>
<evidence type="ECO:0000313" key="3">
    <source>
        <dbReference type="Proteomes" id="UP000584867"/>
    </source>
</evidence>
<dbReference type="AlphaFoldDB" id="A0A7W7ZV13"/>
<evidence type="ECO:0000256" key="1">
    <source>
        <dbReference type="SAM" id="MobiDB-lite"/>
    </source>
</evidence>
<evidence type="ECO:0000313" key="2">
    <source>
        <dbReference type="EMBL" id="MBB5066636.1"/>
    </source>
</evidence>
<protein>
    <submittedName>
        <fullName evidence="2">Uncharacterized protein</fullName>
    </submittedName>
</protein>
<reference evidence="2 3" key="1">
    <citation type="submission" date="2020-08" db="EMBL/GenBank/DDBJ databases">
        <title>Genomic Encyclopedia of Type Strains, Phase IV (KMG-V): Genome sequencing to study the core and pangenomes of soil and plant-associated prokaryotes.</title>
        <authorList>
            <person name="Whitman W."/>
        </authorList>
    </citation>
    <scope>NUCLEOTIDE SEQUENCE [LARGE SCALE GENOMIC DNA]</scope>
    <source>
        <strain evidence="2 3">X5P3</strain>
    </source>
</reference>